<reference evidence="2 3" key="1">
    <citation type="journal article" date="2015" name="Nature">
        <title>rRNA introns, odd ribosomes, and small enigmatic genomes across a large radiation of phyla.</title>
        <authorList>
            <person name="Brown C.T."/>
            <person name="Hug L.A."/>
            <person name="Thomas B.C."/>
            <person name="Sharon I."/>
            <person name="Castelle C.J."/>
            <person name="Singh A."/>
            <person name="Wilkins M.J."/>
            <person name="Williams K.H."/>
            <person name="Banfield J.F."/>
        </authorList>
    </citation>
    <scope>NUCLEOTIDE SEQUENCE [LARGE SCALE GENOMIC DNA]</scope>
</reference>
<gene>
    <name evidence="2" type="ORF">UV59_C0001G0020</name>
</gene>
<dbReference type="PANTHER" id="PTHR10859">
    <property type="entry name" value="GLYCOSYL TRANSFERASE"/>
    <property type="match status" value="1"/>
</dbReference>
<evidence type="ECO:0000313" key="3">
    <source>
        <dbReference type="Proteomes" id="UP000034543"/>
    </source>
</evidence>
<dbReference type="InterPro" id="IPR029044">
    <property type="entry name" value="Nucleotide-diphossugar_trans"/>
</dbReference>
<dbReference type="EMBL" id="LCFB01000001">
    <property type="protein sequence ID" value="KKS86297.1"/>
    <property type="molecule type" value="Genomic_DNA"/>
</dbReference>
<name>A0A0G1CLD5_9BACT</name>
<dbReference type="GO" id="GO:0006487">
    <property type="term" value="P:protein N-linked glycosylation"/>
    <property type="evidence" value="ECO:0007669"/>
    <property type="project" value="TreeGrafter"/>
</dbReference>
<sequence>MTKKIELSVILPCYNEAEHFLKSSQKILDVLKRSKIAFELIFVEDASQDNTPELITQFMRREKNKQVRALFHAKNLGRGRSVTDGIGSARGRFAGFIDIDCEVSPSYIPQFLVQLKSGKDIVCAERRYQTTAGGLVRTLASKLYQQLVKLVLVTNLSDTEAGYKFFNRKRIFPVLSKVRDTGWFWDTEIMVSSERAGLKIAFFPVQFNRRMDKTSTVRLIPDTLNYFIKLFAFRLSLTGKSLAKKA</sequence>
<evidence type="ECO:0000259" key="1">
    <source>
        <dbReference type="Pfam" id="PF00535"/>
    </source>
</evidence>
<comment type="caution">
    <text evidence="2">The sequence shown here is derived from an EMBL/GenBank/DDBJ whole genome shotgun (WGS) entry which is preliminary data.</text>
</comment>
<feature type="domain" description="Glycosyltransferase 2-like" evidence="1">
    <location>
        <begin position="8"/>
        <end position="169"/>
    </location>
</feature>
<dbReference type="Gene3D" id="3.90.550.10">
    <property type="entry name" value="Spore Coat Polysaccharide Biosynthesis Protein SpsA, Chain A"/>
    <property type="match status" value="1"/>
</dbReference>
<dbReference type="SUPFAM" id="SSF53448">
    <property type="entry name" value="Nucleotide-diphospho-sugar transferases"/>
    <property type="match status" value="1"/>
</dbReference>
<proteinExistence type="predicted"/>
<dbReference type="InterPro" id="IPR001173">
    <property type="entry name" value="Glyco_trans_2-like"/>
</dbReference>
<dbReference type="Pfam" id="PF00535">
    <property type="entry name" value="Glycos_transf_2"/>
    <property type="match status" value="1"/>
</dbReference>
<organism evidence="2 3">
    <name type="scientific">Candidatus Gottesmanbacteria bacterium GW2011_GWA1_43_11</name>
    <dbReference type="NCBI Taxonomy" id="1618436"/>
    <lineage>
        <taxon>Bacteria</taxon>
        <taxon>Candidatus Gottesmaniibacteriota</taxon>
    </lineage>
</organism>
<dbReference type="STRING" id="1618436.UV59_C0001G0020"/>
<dbReference type="GO" id="GO:0016740">
    <property type="term" value="F:transferase activity"/>
    <property type="evidence" value="ECO:0007669"/>
    <property type="project" value="UniProtKB-KW"/>
</dbReference>
<keyword evidence="2" id="KW-0808">Transferase</keyword>
<dbReference type="PANTHER" id="PTHR10859:SF91">
    <property type="entry name" value="DOLICHYL-PHOSPHATE BETA-GLUCOSYLTRANSFERASE"/>
    <property type="match status" value="1"/>
</dbReference>
<protein>
    <submittedName>
        <fullName evidence="2">Glycosyl transferase family 2</fullName>
    </submittedName>
</protein>
<dbReference type="Proteomes" id="UP000034543">
    <property type="component" value="Unassembled WGS sequence"/>
</dbReference>
<accession>A0A0G1CLD5</accession>
<dbReference type="AlphaFoldDB" id="A0A0G1CLD5"/>
<evidence type="ECO:0000313" key="2">
    <source>
        <dbReference type="EMBL" id="KKS86297.1"/>
    </source>
</evidence>